<feature type="chain" id="PRO_5017183306" evidence="2">
    <location>
        <begin position="27"/>
        <end position="283"/>
    </location>
</feature>
<dbReference type="InterPro" id="IPR001638">
    <property type="entry name" value="Solute-binding_3/MltF_N"/>
</dbReference>
<dbReference type="PANTHER" id="PTHR35936:SF19">
    <property type="entry name" value="AMINO-ACID-BINDING PROTEIN YXEM-RELATED"/>
    <property type="match status" value="1"/>
</dbReference>
<name>A0A3A5K3X0_9HYPH</name>
<feature type="domain" description="Solute-binding protein family 3/N-terminal" evidence="3">
    <location>
        <begin position="38"/>
        <end position="279"/>
    </location>
</feature>
<dbReference type="OrthoDB" id="9807134at2"/>
<keyword evidence="1 2" id="KW-0732">Signal</keyword>
<evidence type="ECO:0000313" key="4">
    <source>
        <dbReference type="EMBL" id="RJT30084.1"/>
    </source>
</evidence>
<gene>
    <name evidence="4" type="ORF">D3227_30615</name>
</gene>
<dbReference type="SUPFAM" id="SSF53850">
    <property type="entry name" value="Periplasmic binding protein-like II"/>
    <property type="match status" value="1"/>
</dbReference>
<dbReference type="EMBL" id="QZWZ01000037">
    <property type="protein sequence ID" value="RJT30084.1"/>
    <property type="molecule type" value="Genomic_DNA"/>
</dbReference>
<organism evidence="4 5">
    <name type="scientific">Mesorhizobium waimense</name>
    <dbReference type="NCBI Taxonomy" id="1300307"/>
    <lineage>
        <taxon>Bacteria</taxon>
        <taxon>Pseudomonadati</taxon>
        <taxon>Pseudomonadota</taxon>
        <taxon>Alphaproteobacteria</taxon>
        <taxon>Hyphomicrobiales</taxon>
        <taxon>Phyllobacteriaceae</taxon>
        <taxon>Mesorhizobium</taxon>
    </lineage>
</organism>
<reference evidence="4 5" key="1">
    <citation type="submission" date="2018-09" db="EMBL/GenBank/DDBJ databases">
        <title>Mesorhizobium carmichaelinearum sp. nov. isolated from Carmichaelinea spp. root nodules in New Zealand.</title>
        <authorList>
            <person name="De Meyer S.E."/>
        </authorList>
    </citation>
    <scope>NUCLEOTIDE SEQUENCE [LARGE SCALE GENOMIC DNA]</scope>
    <source>
        <strain evidence="4 5">ICMP19557</strain>
    </source>
</reference>
<accession>A0A3A5K3X0</accession>
<evidence type="ECO:0000256" key="2">
    <source>
        <dbReference type="SAM" id="SignalP"/>
    </source>
</evidence>
<sequence length="283" mass="31509">MGSNRAWPLVSFACAVLAAFSTPSLAGETLDRIKQSGQLLSPYPDIWPPYVIKGEDGELMGFDVEVLREIGRRLGVEVKYVTGKDGSIYTWEEQTTGQWNGNYYIVVNSMTPTAERAKHVAFPVTYYYALGVLAVHRDNTTIKKPSDASGKRIGALKSANYELYLRRKPFGIVDAPPVVYKIDNPIVVTYDHEEEAFEALAKGDGVELDGVVNYLPVVMALIKDGRPFRVIGQPLYRVPQSVAIMPGDPELADLLKKTVDEMHADGTLRTLSMKWFDFDLTEK</sequence>
<dbReference type="Proteomes" id="UP000272706">
    <property type="component" value="Unassembled WGS sequence"/>
</dbReference>
<dbReference type="Gene3D" id="3.40.190.10">
    <property type="entry name" value="Periplasmic binding protein-like II"/>
    <property type="match status" value="2"/>
</dbReference>
<feature type="signal peptide" evidence="2">
    <location>
        <begin position="1"/>
        <end position="26"/>
    </location>
</feature>
<evidence type="ECO:0000256" key="1">
    <source>
        <dbReference type="ARBA" id="ARBA00022729"/>
    </source>
</evidence>
<dbReference type="PANTHER" id="PTHR35936">
    <property type="entry name" value="MEMBRANE-BOUND LYTIC MUREIN TRANSGLYCOSYLASE F"/>
    <property type="match status" value="1"/>
</dbReference>
<dbReference type="AlphaFoldDB" id="A0A3A5K3X0"/>
<dbReference type="SMART" id="SM00062">
    <property type="entry name" value="PBPb"/>
    <property type="match status" value="1"/>
</dbReference>
<keyword evidence="5" id="KW-1185">Reference proteome</keyword>
<dbReference type="Pfam" id="PF00497">
    <property type="entry name" value="SBP_bac_3"/>
    <property type="match status" value="1"/>
</dbReference>
<protein>
    <submittedName>
        <fullName evidence="4">Amino acid ABC transporter substrate-binding protein</fullName>
    </submittedName>
</protein>
<evidence type="ECO:0000259" key="3">
    <source>
        <dbReference type="SMART" id="SM00062"/>
    </source>
</evidence>
<evidence type="ECO:0000313" key="5">
    <source>
        <dbReference type="Proteomes" id="UP000272706"/>
    </source>
</evidence>
<proteinExistence type="predicted"/>
<comment type="caution">
    <text evidence="4">The sequence shown here is derived from an EMBL/GenBank/DDBJ whole genome shotgun (WGS) entry which is preliminary data.</text>
</comment>